<dbReference type="Gramene" id="OE9A120050T1">
    <property type="protein sequence ID" value="OE9A120050C1"/>
    <property type="gene ID" value="OE9A120050"/>
</dbReference>
<protein>
    <submittedName>
        <fullName evidence="2">Uncharacterized protein</fullName>
    </submittedName>
</protein>
<feature type="region of interest" description="Disordered" evidence="1">
    <location>
        <begin position="24"/>
        <end position="56"/>
    </location>
</feature>
<keyword evidence="3" id="KW-1185">Reference proteome</keyword>
<evidence type="ECO:0000313" key="2">
    <source>
        <dbReference type="EMBL" id="CAA2933438.1"/>
    </source>
</evidence>
<dbReference type="Proteomes" id="UP000594638">
    <property type="component" value="Unassembled WGS sequence"/>
</dbReference>
<sequence>MARLAEEKFKYREREEVFLVTVGGAEKTMPNNREKSKMRSKSSRKPLQDVSNAKTTNTLLSVKSTKNCKKTLEGNGQQIGDDSLDRLLLVHSDLSSLMHQIDELVVQALQLKSKKGKKELEPLADILSEMHTSLKPWVPRFQKVLSGQLTGPENKLEQPLARNEVSVVKEDINAEVESPEQTKWESLISPSPLVSWRTDCNTEGGRQLFLLTPLPQPKAFSAKCQASSKSAFENITSDAIAYPSSLSHKVGCVEQTPILVLDSEMTKTGYNFECECECASPTKFSRMNCSVLVMTPSLKVSPPKSCVLLEPASEFSKKDNQRVQRSTPYPIGVQDSIASADSESASSPMSHNLAFKYPELFGIKLAHNFGNRTKGVEELPNLVMSPPKTCVIMEPPDDKLLTNISSKCLPPKTPLLHGREALLSSTKEINHQDGHYAAGKICQKEVGSRLEIDESTPVVKEPESSIRVRKHPGENTLKKELWTKFEAASTHGIRFREDVLQKTAEKGFLDRLDEAYSDE</sequence>
<proteinExistence type="predicted"/>
<organism evidence="2 3">
    <name type="scientific">Olea europaea subsp. europaea</name>
    <dbReference type="NCBI Taxonomy" id="158383"/>
    <lineage>
        <taxon>Eukaryota</taxon>
        <taxon>Viridiplantae</taxon>
        <taxon>Streptophyta</taxon>
        <taxon>Embryophyta</taxon>
        <taxon>Tracheophyta</taxon>
        <taxon>Spermatophyta</taxon>
        <taxon>Magnoliopsida</taxon>
        <taxon>eudicotyledons</taxon>
        <taxon>Gunneridae</taxon>
        <taxon>Pentapetalae</taxon>
        <taxon>asterids</taxon>
        <taxon>lamiids</taxon>
        <taxon>Lamiales</taxon>
        <taxon>Oleaceae</taxon>
        <taxon>Oleeae</taxon>
        <taxon>Olea</taxon>
    </lineage>
</organism>
<reference evidence="2 3" key="1">
    <citation type="submission" date="2019-12" db="EMBL/GenBank/DDBJ databases">
        <authorList>
            <person name="Alioto T."/>
            <person name="Alioto T."/>
            <person name="Gomez Garrido J."/>
        </authorList>
    </citation>
    <scope>NUCLEOTIDE SEQUENCE [LARGE SCALE GENOMIC DNA]</scope>
</reference>
<name>A0A8S0P7P7_OLEEU</name>
<comment type="caution">
    <text evidence="2">The sequence shown here is derived from an EMBL/GenBank/DDBJ whole genome shotgun (WGS) entry which is preliminary data.</text>
</comment>
<evidence type="ECO:0000256" key="1">
    <source>
        <dbReference type="SAM" id="MobiDB-lite"/>
    </source>
</evidence>
<dbReference type="EMBL" id="CACTIH010000002">
    <property type="protein sequence ID" value="CAA2933438.1"/>
    <property type="molecule type" value="Genomic_DNA"/>
</dbReference>
<dbReference type="OrthoDB" id="1933187at2759"/>
<dbReference type="AlphaFoldDB" id="A0A8S0P7P7"/>
<gene>
    <name evidence="2" type="ORF">OLEA9_A120050</name>
</gene>
<dbReference type="PANTHER" id="PTHR37238">
    <property type="entry name" value="OS05G0532500 PROTEIN"/>
    <property type="match status" value="1"/>
</dbReference>
<evidence type="ECO:0000313" key="3">
    <source>
        <dbReference type="Proteomes" id="UP000594638"/>
    </source>
</evidence>
<dbReference type="PANTHER" id="PTHR37238:SF1">
    <property type="entry name" value="OS05G0532500 PROTEIN"/>
    <property type="match status" value="1"/>
</dbReference>
<accession>A0A8S0P7P7</accession>